<name>A0ABT5C700_9BACT</name>
<keyword evidence="3" id="KW-1185">Reference proteome</keyword>
<evidence type="ECO:0000313" key="2">
    <source>
        <dbReference type="EMBL" id="MDC0681554.1"/>
    </source>
</evidence>
<organism evidence="2 3">
    <name type="scientific">Sorangium atrum</name>
    <dbReference type="NCBI Taxonomy" id="2995308"/>
    <lineage>
        <taxon>Bacteria</taxon>
        <taxon>Pseudomonadati</taxon>
        <taxon>Myxococcota</taxon>
        <taxon>Polyangia</taxon>
        <taxon>Polyangiales</taxon>
        <taxon>Polyangiaceae</taxon>
        <taxon>Sorangium</taxon>
    </lineage>
</organism>
<reference evidence="2 3" key="1">
    <citation type="submission" date="2023-01" db="EMBL/GenBank/DDBJ databases">
        <title>Minimal conservation of predation-associated metabolite biosynthetic gene clusters underscores biosynthetic potential of Myxococcota including descriptions for ten novel species: Archangium lansinium sp. nov., Myxococcus landrumus sp. nov., Nannocystis bai.</title>
        <authorList>
            <person name="Ahearne A."/>
            <person name="Stevens C."/>
            <person name="Dowd S."/>
        </authorList>
    </citation>
    <scope>NUCLEOTIDE SEQUENCE [LARGE SCALE GENOMIC DNA]</scope>
    <source>
        <strain evidence="2 3">WIWO2</strain>
    </source>
</reference>
<proteinExistence type="predicted"/>
<sequence length="167" mass="17909">MSDHVAARAAVDESAHGAVGGDHAEVERRGDQPSAEHALLSTAALAGFGKAQNLSGHCAPLPGAGCCSPVRVAVQAGRGIRRVVRPRPRRGRDVLRRDVQHGLPAVSQLTDWTSETGVPPTKSRMMGRCSIMPSHPLIHVRQFVFHFSSQGSFGHIDELERALGVFR</sequence>
<feature type="compositionally biased region" description="Basic and acidic residues" evidence="1">
    <location>
        <begin position="1"/>
        <end position="15"/>
    </location>
</feature>
<feature type="region of interest" description="Disordered" evidence="1">
    <location>
        <begin position="1"/>
        <end position="34"/>
    </location>
</feature>
<gene>
    <name evidence="2" type="ORF">POL72_27695</name>
</gene>
<evidence type="ECO:0000256" key="1">
    <source>
        <dbReference type="SAM" id="MobiDB-lite"/>
    </source>
</evidence>
<dbReference type="Proteomes" id="UP001217485">
    <property type="component" value="Unassembled WGS sequence"/>
</dbReference>
<evidence type="ECO:0000313" key="3">
    <source>
        <dbReference type="Proteomes" id="UP001217485"/>
    </source>
</evidence>
<comment type="caution">
    <text evidence="2">The sequence shown here is derived from an EMBL/GenBank/DDBJ whole genome shotgun (WGS) entry which is preliminary data.</text>
</comment>
<protein>
    <submittedName>
        <fullName evidence="2">Uncharacterized protein</fullName>
    </submittedName>
</protein>
<dbReference type="EMBL" id="JAQNDK010000003">
    <property type="protein sequence ID" value="MDC0681554.1"/>
    <property type="molecule type" value="Genomic_DNA"/>
</dbReference>
<feature type="compositionally biased region" description="Basic and acidic residues" evidence="1">
    <location>
        <begin position="22"/>
        <end position="31"/>
    </location>
</feature>
<accession>A0ABT5C700</accession>